<reference evidence="2 3" key="1">
    <citation type="submission" date="2020-03" db="EMBL/GenBank/DDBJ databases">
        <authorList>
            <person name="Chen G."/>
            <person name="Lin M."/>
            <person name="Fu H."/>
        </authorList>
    </citation>
    <scope>NUCLEOTIDE SEQUENCE [LARGE SCALE GENOMIC DNA]</scope>
</reference>
<dbReference type="Pfam" id="PF11123">
    <property type="entry name" value="DNA_Packaging_2"/>
    <property type="match status" value="1"/>
</dbReference>
<dbReference type="EMBL" id="MT227925">
    <property type="protein sequence ID" value="QMP18304.1"/>
    <property type="molecule type" value="Genomic_DNA"/>
</dbReference>
<name>A0A7D7EUL2_9CAUD</name>
<organism evidence="2 3">
    <name type="scientific">Vibrio phage phiV141</name>
    <dbReference type="NCBI Taxonomy" id="2723905"/>
    <lineage>
        <taxon>Viruses</taxon>
        <taxon>Duplodnaviria</taxon>
        <taxon>Heunggongvirae</taxon>
        <taxon>Uroviricota</taxon>
        <taxon>Caudoviricetes</taxon>
        <taxon>Autographivirales</taxon>
        <taxon>Autographivirales incertae sedis</taxon>
        <taxon>Fujianvirus</taxon>
        <taxon>Fujianvirus V141</taxon>
    </lineage>
</organism>
<evidence type="ECO:0000313" key="2">
    <source>
        <dbReference type="EMBL" id="QMP18304.1"/>
    </source>
</evidence>
<evidence type="ECO:0000256" key="1">
    <source>
        <dbReference type="SAM" id="MobiDB-lite"/>
    </source>
</evidence>
<dbReference type="Proteomes" id="UP000514515">
    <property type="component" value="Segment"/>
</dbReference>
<sequence length="112" mass="11932">MGKASVEQLSELHGLLCQWGIDKLSEVEPINQMTPEGPVTVGYKKAAKAGDINALRAFLNDNGITADIDKNKGLSDLRKQLAQKEKHSGNVVDLPTPGAAAGQIGEMKYGTE</sequence>
<feature type="region of interest" description="Disordered" evidence="1">
    <location>
        <begin position="85"/>
        <end position="112"/>
    </location>
</feature>
<keyword evidence="3" id="KW-1185">Reference proteome</keyword>
<evidence type="ECO:0000313" key="3">
    <source>
        <dbReference type="Proteomes" id="UP000514515"/>
    </source>
</evidence>
<gene>
    <name evidence="2" type="ORF">phiV141_45</name>
</gene>
<proteinExistence type="predicted"/>
<protein>
    <submittedName>
        <fullName evidence="2">Uncharacterized protein</fullName>
    </submittedName>
</protein>
<dbReference type="InterPro" id="IPR024345">
    <property type="entry name" value="DNA_matur_Phage_T7-like"/>
</dbReference>
<accession>A0A7D7EUL2</accession>